<dbReference type="Proteomes" id="UP000011546">
    <property type="component" value="Unassembled WGS sequence"/>
</dbReference>
<dbReference type="AlphaFoldDB" id="M0P2T9"/>
<feature type="region of interest" description="Disordered" evidence="1">
    <location>
        <begin position="1"/>
        <end position="60"/>
    </location>
</feature>
<comment type="caution">
    <text evidence="2">The sequence shown here is derived from an EMBL/GenBank/DDBJ whole genome shotgun (WGS) entry which is preliminary data.</text>
</comment>
<accession>M0P2T9</accession>
<organism evidence="2 3">
    <name type="scientific">Halorubrum kocurii JCM 14978</name>
    <dbReference type="NCBI Taxonomy" id="1230456"/>
    <lineage>
        <taxon>Archaea</taxon>
        <taxon>Methanobacteriati</taxon>
        <taxon>Methanobacteriota</taxon>
        <taxon>Stenosarchaea group</taxon>
        <taxon>Halobacteria</taxon>
        <taxon>Halobacteriales</taxon>
        <taxon>Haloferacaceae</taxon>
        <taxon>Halorubrum</taxon>
    </lineage>
</organism>
<reference evidence="2 3" key="1">
    <citation type="journal article" date="2014" name="PLoS Genet.">
        <title>Phylogenetically driven sequencing of extremely halophilic archaea reveals strategies for static and dynamic osmo-response.</title>
        <authorList>
            <person name="Becker E.A."/>
            <person name="Seitzer P.M."/>
            <person name="Tritt A."/>
            <person name="Larsen D."/>
            <person name="Krusor M."/>
            <person name="Yao A.I."/>
            <person name="Wu D."/>
            <person name="Madern D."/>
            <person name="Eisen J.A."/>
            <person name="Darling A.E."/>
            <person name="Facciotti M.T."/>
        </authorList>
    </citation>
    <scope>NUCLEOTIDE SEQUENCE [LARGE SCALE GENOMIC DNA]</scope>
    <source>
        <strain evidence="2 3">JCM 14978</strain>
    </source>
</reference>
<protein>
    <submittedName>
        <fullName evidence="2">Uncharacterized protein</fullName>
    </submittedName>
</protein>
<evidence type="ECO:0000313" key="2">
    <source>
        <dbReference type="EMBL" id="EMA64401.1"/>
    </source>
</evidence>
<name>M0P2T9_9EURY</name>
<keyword evidence="3" id="KW-1185">Reference proteome</keyword>
<evidence type="ECO:0000256" key="1">
    <source>
        <dbReference type="SAM" id="MobiDB-lite"/>
    </source>
</evidence>
<dbReference type="PATRIC" id="fig|1230456.3.peg.1798"/>
<gene>
    <name evidence="2" type="ORF">C468_09106</name>
</gene>
<sequence>MDERTGPGSAANTSTPSDAPDAARSDGAERDGAADVDSAADVDGEGSSGPLARARSVGDEAVGVVADAVLDAL</sequence>
<feature type="compositionally biased region" description="Basic and acidic residues" evidence="1">
    <location>
        <begin position="21"/>
        <end position="33"/>
    </location>
</feature>
<evidence type="ECO:0000313" key="3">
    <source>
        <dbReference type="Proteomes" id="UP000011546"/>
    </source>
</evidence>
<dbReference type="RefSeq" id="WP_008848540.1">
    <property type="nucleotide sequence ID" value="NZ_AOJH01000057.1"/>
</dbReference>
<dbReference type="EMBL" id="AOJH01000057">
    <property type="protein sequence ID" value="EMA64401.1"/>
    <property type="molecule type" value="Genomic_DNA"/>
</dbReference>
<proteinExistence type="predicted"/>
<dbReference type="STRING" id="1230456.C468_09106"/>